<organism evidence="1 2">
    <name type="scientific">Enterobacter cancerogenus</name>
    <dbReference type="NCBI Taxonomy" id="69218"/>
    <lineage>
        <taxon>Bacteria</taxon>
        <taxon>Pseudomonadati</taxon>
        <taxon>Pseudomonadota</taxon>
        <taxon>Gammaproteobacteria</taxon>
        <taxon>Enterobacterales</taxon>
        <taxon>Enterobacteriaceae</taxon>
        <taxon>Enterobacter</taxon>
        <taxon>Enterobacter cloacae complex</taxon>
    </lineage>
</organism>
<evidence type="ECO:0000313" key="2">
    <source>
        <dbReference type="Proteomes" id="UP000351155"/>
    </source>
</evidence>
<accession>A0A484X5P8</accession>
<sequence length="148" mass="16799">MASKKLWRIIHAIQRSGEITPRQVRHLLGCDSKKACRLLEHLVSVGAVKNIGQRRHPVYVMQPNGEMRIKPLPLVRQKPSVAVSPKLAERWIPKKQREFDSVTPNKQADTARSSTNGIFQECRNSAAMKRVLMVWGRVAQELRKGAQS</sequence>
<evidence type="ECO:0000313" key="1">
    <source>
        <dbReference type="EMBL" id="VFS19520.1"/>
    </source>
</evidence>
<dbReference type="AlphaFoldDB" id="A0A484X5P8"/>
<dbReference type="InterPro" id="IPR036388">
    <property type="entry name" value="WH-like_DNA-bd_sf"/>
</dbReference>
<proteinExistence type="predicted"/>
<dbReference type="EMBL" id="CAADIW010000008">
    <property type="protein sequence ID" value="VFS19520.1"/>
    <property type="molecule type" value="Genomic_DNA"/>
</dbReference>
<reference evidence="1 2" key="1">
    <citation type="submission" date="2019-03" db="EMBL/GenBank/DDBJ databases">
        <authorList>
            <consortium name="Pathogen Informatics"/>
        </authorList>
    </citation>
    <scope>NUCLEOTIDE SEQUENCE [LARGE SCALE GENOMIC DNA]</scope>
    <source>
        <strain evidence="1 2">NCTC12126</strain>
    </source>
</reference>
<dbReference type="Gene3D" id="1.10.10.10">
    <property type="entry name" value="Winged helix-like DNA-binding domain superfamily/Winged helix DNA-binding domain"/>
    <property type="match status" value="1"/>
</dbReference>
<gene>
    <name evidence="1" type="ORF">NCTC12126_01662</name>
</gene>
<protein>
    <submittedName>
        <fullName evidence="1">Ren protein from phage origin</fullName>
    </submittedName>
</protein>
<name>A0A484X5P8_9ENTR</name>
<dbReference type="Proteomes" id="UP000351155">
    <property type="component" value="Unassembled WGS sequence"/>
</dbReference>